<evidence type="ECO:0000313" key="1">
    <source>
        <dbReference type="EMBL" id="MBS3697827.1"/>
    </source>
</evidence>
<proteinExistence type="predicted"/>
<keyword evidence="2" id="KW-1185">Reference proteome</keyword>
<organism evidence="1 2">
    <name type="scientific">Mammaliicoccus fleurettii</name>
    <dbReference type="NCBI Taxonomy" id="150056"/>
    <lineage>
        <taxon>Bacteria</taxon>
        <taxon>Bacillati</taxon>
        <taxon>Bacillota</taxon>
        <taxon>Bacilli</taxon>
        <taxon>Bacillales</taxon>
        <taxon>Staphylococcaceae</taxon>
        <taxon>Mammaliicoccus</taxon>
    </lineage>
</organism>
<reference evidence="1 2" key="1">
    <citation type="submission" date="2021-05" db="EMBL/GenBank/DDBJ databases">
        <title>Staphylococcus fleurettii isolated from lake water in First Nation community in Manitoba, Canada.</title>
        <authorList>
            <person name="Bashar S."/>
            <person name="Murdock A."/>
            <person name="Patidar R."/>
            <person name="Golding G."/>
            <person name="Farenhorst A."/>
            <person name="Kumar A."/>
        </authorList>
    </citation>
    <scope>NUCLEOTIDE SEQUENCE [LARGE SCALE GENOMIC DNA]</scope>
    <source>
        <strain evidence="1 2">SF002</strain>
    </source>
</reference>
<dbReference type="EMBL" id="JAGXBM010000017">
    <property type="protein sequence ID" value="MBS3697827.1"/>
    <property type="molecule type" value="Genomic_DNA"/>
</dbReference>
<protein>
    <recommendedName>
        <fullName evidence="3">Short chain dehydrogenase</fullName>
    </recommendedName>
</protein>
<dbReference type="Proteomes" id="UP000681586">
    <property type="component" value="Unassembled WGS sequence"/>
</dbReference>
<gene>
    <name evidence="1" type="ORF">JJQ58_10150</name>
</gene>
<comment type="caution">
    <text evidence="1">The sequence shown here is derived from an EMBL/GenBank/DDBJ whole genome shotgun (WGS) entry which is preliminary data.</text>
</comment>
<sequence length="165" mass="19200">MATLIIGGSGMLLQATQEIINVENQVLLCSRDKNKYKNLLNNHDSAKFLQFDFSDANDFKKLGNYINDEKINIINIIIWIHSSYYKYFYELLENIKADENTSIYLCKGNSSMNLDNSLFEKYKVHIIKLGYNDIDNRWLTHEEISNGVLESFRNKKSVHVGHVTR</sequence>
<evidence type="ECO:0000313" key="2">
    <source>
        <dbReference type="Proteomes" id="UP000681586"/>
    </source>
</evidence>
<evidence type="ECO:0008006" key="3">
    <source>
        <dbReference type="Google" id="ProtNLM"/>
    </source>
</evidence>
<dbReference type="RefSeq" id="WP_107509392.1">
    <property type="nucleotide sequence ID" value="NZ_JAEPSA010000019.1"/>
</dbReference>
<accession>A0ABS5MPM4</accession>
<name>A0ABS5MPM4_9STAP</name>